<dbReference type="InterPro" id="IPR036890">
    <property type="entry name" value="HATPase_C_sf"/>
</dbReference>
<dbReference type="InterPro" id="IPR003661">
    <property type="entry name" value="HisK_dim/P_dom"/>
</dbReference>
<dbReference type="SMART" id="SM00388">
    <property type="entry name" value="HisKA"/>
    <property type="match status" value="1"/>
</dbReference>
<evidence type="ECO:0000256" key="7">
    <source>
        <dbReference type="ARBA" id="ARBA00022840"/>
    </source>
</evidence>
<dbReference type="PRINTS" id="PR00344">
    <property type="entry name" value="BCTRLSENSOR"/>
</dbReference>
<keyword evidence="3" id="KW-0597">Phosphoprotein</keyword>
<feature type="transmembrane region" description="Helical" evidence="9">
    <location>
        <begin position="66"/>
        <end position="85"/>
    </location>
</feature>
<gene>
    <name evidence="11" type="ORF">WMO63_23565</name>
</gene>
<keyword evidence="7" id="KW-0067">ATP-binding</keyword>
<evidence type="ECO:0000256" key="8">
    <source>
        <dbReference type="ARBA" id="ARBA00023012"/>
    </source>
</evidence>
<dbReference type="InterPro" id="IPR003594">
    <property type="entry name" value="HATPase_dom"/>
</dbReference>
<keyword evidence="9" id="KW-0472">Membrane</keyword>
<evidence type="ECO:0000256" key="6">
    <source>
        <dbReference type="ARBA" id="ARBA00022777"/>
    </source>
</evidence>
<dbReference type="SMART" id="SM00387">
    <property type="entry name" value="HATPase_c"/>
    <property type="match status" value="1"/>
</dbReference>
<dbReference type="Pfam" id="PF02518">
    <property type="entry name" value="HATPase_c"/>
    <property type="match status" value="1"/>
</dbReference>
<dbReference type="PROSITE" id="PS50109">
    <property type="entry name" value="HIS_KIN"/>
    <property type="match status" value="1"/>
</dbReference>
<keyword evidence="12" id="KW-1185">Reference proteome</keyword>
<evidence type="ECO:0000256" key="4">
    <source>
        <dbReference type="ARBA" id="ARBA00022679"/>
    </source>
</evidence>
<proteinExistence type="predicted"/>
<evidence type="ECO:0000256" key="1">
    <source>
        <dbReference type="ARBA" id="ARBA00000085"/>
    </source>
</evidence>
<feature type="transmembrane region" description="Helical" evidence="9">
    <location>
        <begin position="91"/>
        <end position="108"/>
    </location>
</feature>
<dbReference type="Pfam" id="PF00512">
    <property type="entry name" value="HisKA"/>
    <property type="match status" value="1"/>
</dbReference>
<dbReference type="EC" id="2.7.13.3" evidence="2"/>
<dbReference type="Gene3D" id="1.10.287.130">
    <property type="match status" value="1"/>
</dbReference>
<comment type="caution">
    <text evidence="11">The sequence shown here is derived from an EMBL/GenBank/DDBJ whole genome shotgun (WGS) entry which is preliminary data.</text>
</comment>
<keyword evidence="8" id="KW-0902">Two-component regulatory system</keyword>
<protein>
    <recommendedName>
        <fullName evidence="2">histidine kinase</fullName>
        <ecNumber evidence="2">2.7.13.3</ecNumber>
    </recommendedName>
</protein>
<dbReference type="Proteomes" id="UP001465426">
    <property type="component" value="Unassembled WGS sequence"/>
</dbReference>
<evidence type="ECO:0000256" key="5">
    <source>
        <dbReference type="ARBA" id="ARBA00022741"/>
    </source>
</evidence>
<feature type="transmembrane region" description="Helical" evidence="9">
    <location>
        <begin position="145"/>
        <end position="168"/>
    </location>
</feature>
<accession>A0ABV1F9S2</accession>
<dbReference type="InterPro" id="IPR004358">
    <property type="entry name" value="Sig_transdc_His_kin-like_C"/>
</dbReference>
<dbReference type="GO" id="GO:0016301">
    <property type="term" value="F:kinase activity"/>
    <property type="evidence" value="ECO:0007669"/>
    <property type="project" value="UniProtKB-KW"/>
</dbReference>
<keyword evidence="6 11" id="KW-0418">Kinase</keyword>
<keyword evidence="5" id="KW-0547">Nucleotide-binding</keyword>
<evidence type="ECO:0000256" key="3">
    <source>
        <dbReference type="ARBA" id="ARBA00022553"/>
    </source>
</evidence>
<dbReference type="EMBL" id="JBBMFN010000128">
    <property type="protein sequence ID" value="MEQ2468634.1"/>
    <property type="molecule type" value="Genomic_DNA"/>
</dbReference>
<dbReference type="RefSeq" id="WP_235247662.1">
    <property type="nucleotide sequence ID" value="NZ_JBBMFN010000128.1"/>
</dbReference>
<evidence type="ECO:0000313" key="11">
    <source>
        <dbReference type="EMBL" id="MEQ2468634.1"/>
    </source>
</evidence>
<evidence type="ECO:0000259" key="10">
    <source>
        <dbReference type="PROSITE" id="PS50109"/>
    </source>
</evidence>
<name>A0ABV1F9S2_9BACI</name>
<evidence type="ECO:0000256" key="2">
    <source>
        <dbReference type="ARBA" id="ARBA00012438"/>
    </source>
</evidence>
<dbReference type="PANTHER" id="PTHR43065:SF10">
    <property type="entry name" value="PEROXIDE STRESS-ACTIVATED HISTIDINE KINASE MAK3"/>
    <property type="match status" value="1"/>
</dbReference>
<keyword evidence="9" id="KW-0812">Transmembrane</keyword>
<organism evidence="11 12">
    <name type="scientific">Niallia hominis</name>
    <dbReference type="NCBI Taxonomy" id="3133173"/>
    <lineage>
        <taxon>Bacteria</taxon>
        <taxon>Bacillati</taxon>
        <taxon>Bacillota</taxon>
        <taxon>Bacilli</taxon>
        <taxon>Bacillales</taxon>
        <taxon>Bacillaceae</taxon>
        <taxon>Niallia</taxon>
    </lineage>
</organism>
<comment type="catalytic activity">
    <reaction evidence="1">
        <text>ATP + protein L-histidine = ADP + protein N-phospho-L-histidine.</text>
        <dbReference type="EC" id="2.7.13.3"/>
    </reaction>
</comment>
<reference evidence="11 12" key="1">
    <citation type="submission" date="2024-03" db="EMBL/GenBank/DDBJ databases">
        <title>Human intestinal bacterial collection.</title>
        <authorList>
            <person name="Pauvert C."/>
            <person name="Hitch T.C.A."/>
            <person name="Clavel T."/>
        </authorList>
    </citation>
    <scope>NUCLEOTIDE SEQUENCE [LARGE SCALE GENOMIC DNA]</scope>
    <source>
        <strain evidence="11 12">CLA-SR-H024</strain>
    </source>
</reference>
<keyword evidence="4" id="KW-0808">Transferase</keyword>
<dbReference type="Gene3D" id="3.30.565.10">
    <property type="entry name" value="Histidine kinase-like ATPase, C-terminal domain"/>
    <property type="match status" value="1"/>
</dbReference>
<sequence>MIDNEFLPSIKLYRMIIGIFIVLMSAGLVLIYIEDDRIISLSFLLQFIFVISISVLLIIFPKRDSVNYRAAIIICMSAYFFFMYLRFPERFALLLLISFIPVIPVLFLHIRLFYITLIGNITITISIIIYMMMVDTPSIHIYNYLDFFGVAINFLATQLLLLFLFLLFQKRMKNQELYYDQVKQAEKLRTTGQLAAAVAHEIRNPITVVKGFIQLHENDKALPEHIKKHYKLMLDELQVAETVISDFLSLAKPAETKMEIVSVNTALHTVMDLLNTYAMNDTIHIELEMARDYEIKCNIMEFKQLFINLLKNAIEASHHGDTIRVKVTGEQDNVKIMIIDSGSGMSREQQEQIGTPFYSLKAKGTGLGLMICYSIIQKYDGMINIWSEEGKGTEVTVTFPIVKIDSL</sequence>
<dbReference type="SUPFAM" id="SSF55874">
    <property type="entry name" value="ATPase domain of HSP90 chaperone/DNA topoisomerase II/histidine kinase"/>
    <property type="match status" value="1"/>
</dbReference>
<keyword evidence="9" id="KW-1133">Transmembrane helix</keyword>
<feature type="transmembrane region" description="Helical" evidence="9">
    <location>
        <begin position="113"/>
        <end position="133"/>
    </location>
</feature>
<evidence type="ECO:0000313" key="12">
    <source>
        <dbReference type="Proteomes" id="UP001465426"/>
    </source>
</evidence>
<dbReference type="CDD" id="cd00082">
    <property type="entry name" value="HisKA"/>
    <property type="match status" value="1"/>
</dbReference>
<feature type="domain" description="Histidine kinase" evidence="10">
    <location>
        <begin position="197"/>
        <end position="403"/>
    </location>
</feature>
<evidence type="ECO:0000256" key="9">
    <source>
        <dbReference type="SAM" id="Phobius"/>
    </source>
</evidence>
<dbReference type="PANTHER" id="PTHR43065">
    <property type="entry name" value="SENSOR HISTIDINE KINASE"/>
    <property type="match status" value="1"/>
</dbReference>
<feature type="transmembrane region" description="Helical" evidence="9">
    <location>
        <begin position="39"/>
        <end position="59"/>
    </location>
</feature>
<dbReference type="SUPFAM" id="SSF47384">
    <property type="entry name" value="Homodimeric domain of signal transducing histidine kinase"/>
    <property type="match status" value="1"/>
</dbReference>
<feature type="transmembrane region" description="Helical" evidence="9">
    <location>
        <begin position="12"/>
        <end position="33"/>
    </location>
</feature>
<dbReference type="InterPro" id="IPR036097">
    <property type="entry name" value="HisK_dim/P_sf"/>
</dbReference>
<dbReference type="InterPro" id="IPR005467">
    <property type="entry name" value="His_kinase_dom"/>
</dbReference>